<dbReference type="AlphaFoldDB" id="A0A834W2T7"/>
<protein>
    <submittedName>
        <fullName evidence="3">Uncharacterized protein</fullName>
    </submittedName>
</protein>
<keyword evidence="2" id="KW-1133">Transmembrane helix</keyword>
<feature type="compositionally biased region" description="Basic and acidic residues" evidence="1">
    <location>
        <begin position="65"/>
        <end position="75"/>
    </location>
</feature>
<organism evidence="3 4">
    <name type="scientific">Senna tora</name>
    <dbReference type="NCBI Taxonomy" id="362788"/>
    <lineage>
        <taxon>Eukaryota</taxon>
        <taxon>Viridiplantae</taxon>
        <taxon>Streptophyta</taxon>
        <taxon>Embryophyta</taxon>
        <taxon>Tracheophyta</taxon>
        <taxon>Spermatophyta</taxon>
        <taxon>Magnoliopsida</taxon>
        <taxon>eudicotyledons</taxon>
        <taxon>Gunneridae</taxon>
        <taxon>Pentapetalae</taxon>
        <taxon>rosids</taxon>
        <taxon>fabids</taxon>
        <taxon>Fabales</taxon>
        <taxon>Fabaceae</taxon>
        <taxon>Caesalpinioideae</taxon>
        <taxon>Cassia clade</taxon>
        <taxon>Senna</taxon>
    </lineage>
</organism>
<reference evidence="3" key="1">
    <citation type="submission" date="2020-09" db="EMBL/GenBank/DDBJ databases">
        <title>Genome-Enabled Discovery of Anthraquinone Biosynthesis in Senna tora.</title>
        <authorList>
            <person name="Kang S.-H."/>
            <person name="Pandey R.P."/>
            <person name="Lee C.-M."/>
            <person name="Sim J.-S."/>
            <person name="Jeong J.-T."/>
            <person name="Choi B.-S."/>
            <person name="Jung M."/>
            <person name="Ginzburg D."/>
            <person name="Zhao K."/>
            <person name="Won S.Y."/>
            <person name="Oh T.-J."/>
            <person name="Yu Y."/>
            <person name="Kim N.-H."/>
            <person name="Lee O.R."/>
            <person name="Lee T.-H."/>
            <person name="Bashyal P."/>
            <person name="Kim T.-S."/>
            <person name="Lee W.-H."/>
            <person name="Kawkins C."/>
            <person name="Kim C.-K."/>
            <person name="Kim J.S."/>
            <person name="Ahn B.O."/>
            <person name="Rhee S.Y."/>
            <person name="Sohng J.K."/>
        </authorList>
    </citation>
    <scope>NUCLEOTIDE SEQUENCE</scope>
    <source>
        <tissue evidence="3">Leaf</tissue>
    </source>
</reference>
<accession>A0A834W2T7</accession>
<evidence type="ECO:0000313" key="4">
    <source>
        <dbReference type="Proteomes" id="UP000634136"/>
    </source>
</evidence>
<evidence type="ECO:0000256" key="1">
    <source>
        <dbReference type="SAM" id="MobiDB-lite"/>
    </source>
</evidence>
<feature type="region of interest" description="Disordered" evidence="1">
    <location>
        <begin position="42"/>
        <end position="93"/>
    </location>
</feature>
<evidence type="ECO:0000313" key="3">
    <source>
        <dbReference type="EMBL" id="KAF7806778.1"/>
    </source>
</evidence>
<keyword evidence="2" id="KW-0812">Transmembrane</keyword>
<sequence>MAARRDTSLPAAERTPTIVFTAVTFVSAAACGLFRYPSLRRKMEEQEQQQEEEEEQQQEEEEEQKEGQEKKDEQRMRKRKTKMKDKSIGLAPPPPLSLPFSRHFVFFNVLFINALIL</sequence>
<evidence type="ECO:0000256" key="2">
    <source>
        <dbReference type="SAM" id="Phobius"/>
    </source>
</evidence>
<proteinExistence type="predicted"/>
<feature type="compositionally biased region" description="Acidic residues" evidence="1">
    <location>
        <begin position="46"/>
        <end position="64"/>
    </location>
</feature>
<feature type="transmembrane region" description="Helical" evidence="2">
    <location>
        <begin position="18"/>
        <end position="36"/>
    </location>
</feature>
<dbReference type="PROSITE" id="PS51257">
    <property type="entry name" value="PROKAR_LIPOPROTEIN"/>
    <property type="match status" value="1"/>
</dbReference>
<dbReference type="EMBL" id="JAAIUW010000012">
    <property type="protein sequence ID" value="KAF7806778.1"/>
    <property type="molecule type" value="Genomic_DNA"/>
</dbReference>
<dbReference type="Proteomes" id="UP000634136">
    <property type="component" value="Unassembled WGS sequence"/>
</dbReference>
<gene>
    <name evidence="3" type="ORF">G2W53_038939</name>
</gene>
<comment type="caution">
    <text evidence="3">The sequence shown here is derived from an EMBL/GenBank/DDBJ whole genome shotgun (WGS) entry which is preliminary data.</text>
</comment>
<keyword evidence="2" id="KW-0472">Membrane</keyword>
<name>A0A834W2T7_9FABA</name>
<keyword evidence="4" id="KW-1185">Reference proteome</keyword>